<accession>A0A6B0V2J8</accession>
<dbReference type="AlphaFoldDB" id="A0A6B0V2J8"/>
<feature type="compositionally biased region" description="Low complexity" evidence="1">
    <location>
        <begin position="165"/>
        <end position="202"/>
    </location>
</feature>
<organism evidence="3">
    <name type="scientific">Ixodes ricinus</name>
    <name type="common">Common tick</name>
    <name type="synonym">Acarus ricinus</name>
    <dbReference type="NCBI Taxonomy" id="34613"/>
    <lineage>
        <taxon>Eukaryota</taxon>
        <taxon>Metazoa</taxon>
        <taxon>Ecdysozoa</taxon>
        <taxon>Arthropoda</taxon>
        <taxon>Chelicerata</taxon>
        <taxon>Arachnida</taxon>
        <taxon>Acari</taxon>
        <taxon>Parasitiformes</taxon>
        <taxon>Ixodida</taxon>
        <taxon>Ixodoidea</taxon>
        <taxon>Ixodidae</taxon>
        <taxon>Ixodinae</taxon>
        <taxon>Ixodes</taxon>
    </lineage>
</organism>
<evidence type="ECO:0000313" key="3">
    <source>
        <dbReference type="EMBL" id="MXU96024.1"/>
    </source>
</evidence>
<feature type="signal peptide" evidence="2">
    <location>
        <begin position="1"/>
        <end position="17"/>
    </location>
</feature>
<sequence length="202" mass="21426">MSTAAFFFSLAPRSACAASDAPSASVAASSSGVPRVAACSEPGLRGRVAWVASSWQSRLYLSRPSSRWASSSSWRLSSSCRCRCRASTSCCSDIIWSSLRLRQFCAATLFLPRLRMSLISASCASVSSNLARRSLNSSMGSSTISTLVRGRLRARARFSSRDARSWSWRSRSASPSSQPPSSSSSSDVLPSSAVDEAASAAE</sequence>
<proteinExistence type="predicted"/>
<feature type="chain" id="PRO_5025390682" description="Secreted protein" evidence="2">
    <location>
        <begin position="18"/>
        <end position="202"/>
    </location>
</feature>
<evidence type="ECO:0000256" key="2">
    <source>
        <dbReference type="SAM" id="SignalP"/>
    </source>
</evidence>
<evidence type="ECO:0008006" key="4">
    <source>
        <dbReference type="Google" id="ProtNLM"/>
    </source>
</evidence>
<feature type="region of interest" description="Disordered" evidence="1">
    <location>
        <begin position="161"/>
        <end position="202"/>
    </location>
</feature>
<reference evidence="3" key="1">
    <citation type="submission" date="2019-12" db="EMBL/GenBank/DDBJ databases">
        <title>An insight into the sialome of adult female Ixodes ricinus ticks feeding for 6 days.</title>
        <authorList>
            <person name="Perner J."/>
            <person name="Ribeiro J.M.C."/>
        </authorList>
    </citation>
    <scope>NUCLEOTIDE SEQUENCE</scope>
    <source>
        <strain evidence="3">Semi-engorged</strain>
        <tissue evidence="3">Salivary glands</tissue>
    </source>
</reference>
<keyword evidence="2" id="KW-0732">Signal</keyword>
<name>A0A6B0V2J8_IXORI</name>
<protein>
    <recommendedName>
        <fullName evidence="4">Secreted protein</fullName>
    </recommendedName>
</protein>
<evidence type="ECO:0000256" key="1">
    <source>
        <dbReference type="SAM" id="MobiDB-lite"/>
    </source>
</evidence>
<dbReference type="EMBL" id="GIFC01013941">
    <property type="protein sequence ID" value="MXU96024.1"/>
    <property type="molecule type" value="Transcribed_RNA"/>
</dbReference>